<feature type="domain" description="Signal transduction histidine kinase internal region" evidence="3">
    <location>
        <begin position="394"/>
        <end position="473"/>
    </location>
</feature>
<dbReference type="AlphaFoldDB" id="A0A1M6UNP0"/>
<dbReference type="OrthoDB" id="6190788at2"/>
<keyword evidence="2" id="KW-0732">Signal</keyword>
<keyword evidence="1" id="KW-0802">TPR repeat</keyword>
<dbReference type="InterPro" id="IPR019734">
    <property type="entry name" value="TPR_rpt"/>
</dbReference>
<dbReference type="InterPro" id="IPR011990">
    <property type="entry name" value="TPR-like_helical_dom_sf"/>
</dbReference>
<dbReference type="GO" id="GO:0000155">
    <property type="term" value="F:phosphorelay sensor kinase activity"/>
    <property type="evidence" value="ECO:0007669"/>
    <property type="project" value="InterPro"/>
</dbReference>
<dbReference type="SUPFAM" id="SSF48452">
    <property type="entry name" value="TPR-like"/>
    <property type="match status" value="2"/>
</dbReference>
<feature type="repeat" description="TPR" evidence="1">
    <location>
        <begin position="127"/>
        <end position="160"/>
    </location>
</feature>
<dbReference type="Gene3D" id="3.30.565.10">
    <property type="entry name" value="Histidine kinase-like ATPase, C-terminal domain"/>
    <property type="match status" value="1"/>
</dbReference>
<dbReference type="InterPro" id="IPR010559">
    <property type="entry name" value="Sig_transdc_His_kin_internal"/>
</dbReference>
<dbReference type="Proteomes" id="UP000198940">
    <property type="component" value="Unassembled WGS sequence"/>
</dbReference>
<dbReference type="Pfam" id="PF13181">
    <property type="entry name" value="TPR_8"/>
    <property type="match status" value="2"/>
</dbReference>
<accession>A0A1M6UNP0</accession>
<dbReference type="RefSeq" id="WP_072878860.1">
    <property type="nucleotide sequence ID" value="NZ_FOKU01000013.1"/>
</dbReference>
<keyword evidence="7" id="KW-1185">Reference proteome</keyword>
<evidence type="ECO:0000313" key="6">
    <source>
        <dbReference type="Proteomes" id="UP000184031"/>
    </source>
</evidence>
<evidence type="ECO:0000313" key="7">
    <source>
        <dbReference type="Proteomes" id="UP000198940"/>
    </source>
</evidence>
<dbReference type="STRING" id="1055723.SAMN05216293_1702"/>
<dbReference type="Gene3D" id="1.25.40.10">
    <property type="entry name" value="Tetratricopeptide repeat domain"/>
    <property type="match status" value="2"/>
</dbReference>
<dbReference type="InterPro" id="IPR036890">
    <property type="entry name" value="HATPase_C_sf"/>
</dbReference>
<evidence type="ECO:0000256" key="2">
    <source>
        <dbReference type="SAM" id="SignalP"/>
    </source>
</evidence>
<evidence type="ECO:0000313" key="5">
    <source>
        <dbReference type="EMBL" id="SHK70798.1"/>
    </source>
</evidence>
<feature type="repeat" description="TPR" evidence="1">
    <location>
        <begin position="162"/>
        <end position="195"/>
    </location>
</feature>
<evidence type="ECO:0000259" key="3">
    <source>
        <dbReference type="Pfam" id="PF06580"/>
    </source>
</evidence>
<name>A0A1M6UNP0_9FLAO</name>
<dbReference type="SMART" id="SM00028">
    <property type="entry name" value="TPR"/>
    <property type="match status" value="6"/>
</dbReference>
<dbReference type="PANTHER" id="PTHR34220:SF7">
    <property type="entry name" value="SENSOR HISTIDINE KINASE YPDA"/>
    <property type="match status" value="1"/>
</dbReference>
<comment type="caution">
    <text evidence="5">The sequence shown here is derived from an EMBL/GenBank/DDBJ whole genome shotgun (WGS) entry which is preliminary data.</text>
</comment>
<evidence type="ECO:0000313" key="4">
    <source>
        <dbReference type="EMBL" id="SFC54440.1"/>
    </source>
</evidence>
<proteinExistence type="predicted"/>
<organism evidence="5 6">
    <name type="scientific">Flagellimonas taeanensis</name>
    <dbReference type="NCBI Taxonomy" id="1005926"/>
    <lineage>
        <taxon>Bacteria</taxon>
        <taxon>Pseudomonadati</taxon>
        <taxon>Bacteroidota</taxon>
        <taxon>Flavobacteriia</taxon>
        <taxon>Flavobacteriales</taxon>
        <taxon>Flavobacteriaceae</taxon>
        <taxon>Flagellimonas</taxon>
    </lineage>
</organism>
<dbReference type="Pfam" id="PF06580">
    <property type="entry name" value="His_kinase"/>
    <property type="match status" value="1"/>
</dbReference>
<dbReference type="SUPFAM" id="SSF55874">
    <property type="entry name" value="ATPase domain of HSP90 chaperone/DNA topoisomerase II/histidine kinase"/>
    <property type="match status" value="1"/>
</dbReference>
<feature type="chain" id="PRO_5009921445" evidence="2">
    <location>
        <begin position="20"/>
        <end position="597"/>
    </location>
</feature>
<dbReference type="InterPro" id="IPR050640">
    <property type="entry name" value="Bact_2-comp_sensor_kinase"/>
</dbReference>
<dbReference type="Proteomes" id="UP000184031">
    <property type="component" value="Unassembled WGS sequence"/>
</dbReference>
<dbReference type="PANTHER" id="PTHR34220">
    <property type="entry name" value="SENSOR HISTIDINE KINASE YPDA"/>
    <property type="match status" value="1"/>
</dbReference>
<evidence type="ECO:0000256" key="1">
    <source>
        <dbReference type="PROSITE-ProRule" id="PRU00339"/>
    </source>
</evidence>
<dbReference type="PROSITE" id="PS50005">
    <property type="entry name" value="TPR"/>
    <property type="match status" value="2"/>
</dbReference>
<dbReference type="EMBL" id="FOKU01000013">
    <property type="protein sequence ID" value="SFC54440.1"/>
    <property type="molecule type" value="Genomic_DNA"/>
</dbReference>
<protein>
    <submittedName>
        <fullName evidence="5">Tetratricopeptide repeat-containing protein</fullName>
    </submittedName>
</protein>
<gene>
    <name evidence="4" type="ORF">SAMN04487891_11364</name>
    <name evidence="5" type="ORF">SAMN05216293_1702</name>
</gene>
<feature type="signal peptide" evidence="2">
    <location>
        <begin position="1"/>
        <end position="19"/>
    </location>
</feature>
<dbReference type="EMBL" id="FRAT01000004">
    <property type="protein sequence ID" value="SHK70798.1"/>
    <property type="molecule type" value="Genomic_DNA"/>
</dbReference>
<dbReference type="GO" id="GO:0016020">
    <property type="term" value="C:membrane"/>
    <property type="evidence" value="ECO:0007669"/>
    <property type="project" value="InterPro"/>
</dbReference>
<reference evidence="5 6" key="1">
    <citation type="submission" date="2016-11" db="EMBL/GenBank/DDBJ databases">
        <authorList>
            <person name="Varghese N."/>
            <person name="Submissions S."/>
        </authorList>
    </citation>
    <scope>NUCLEOTIDE SEQUENCE [LARGE SCALE GENOMIC DNA]</scope>
    <source>
        <strain evidence="5 6">CGMCC 1.12174</strain>
        <strain evidence="4 7">DSM 26351</strain>
    </source>
</reference>
<sequence>MKYFLYVLSFVAIIFHASAQQFRRELDSLSQLMEGQSASDTATVDLRNHYTKQALFANPSDTTLLDFAEKTLEISRKMGYGRGTMLAYERMALIYQYSFSNPYKAQEFYHKALSLMEGDEQLRPYGWSIYGGIGTLYYEQEEYGKALDFFKLVLKHDKSLELTATANMANIYGSLNQLDSAIYYYNKALSLEQVRNNPTYKANLYSNLSLIYGQDGQVDSALVSAEKSMALIEDYGIEFVRPTAYANASMAYLGNNDYEMAEKYAKLSLELSDAQGNLFLQKSAWGTLADVYAAKGDFSDALEAYKKFSVLKDSLNGQNRRVEINRKQLEFDFEKERTVTKAEIERQTTLKRATLLGGGGLLLASVFGFMLYKRRRDAVEQKKEAEFRAMVSDTELKALRAQMNPHFIFNSLNSIGDYILNNDTGTAMEYLTKFAKLMRMVLENSEFKEIPLEEDLKFLELYLQVESKRQPGRFSYKIRVEEGLDVQNILVPPLLLQPFIENSIWHGFAQKSEQGHISIGIAKQGDMLLCTVDDDGMGRQAEDVGPATKKSFGVAITESRLEILNTQKNTKGRLNILDKGREKGTRVEVSLPLETIF</sequence>